<evidence type="ECO:0000313" key="2">
    <source>
        <dbReference type="Proteomes" id="UP000198287"/>
    </source>
</evidence>
<keyword evidence="2" id="KW-1185">Reference proteome</keyword>
<reference evidence="1 2" key="1">
    <citation type="submission" date="2015-12" db="EMBL/GenBank/DDBJ databases">
        <title>The genome of Folsomia candida.</title>
        <authorList>
            <person name="Faddeeva A."/>
            <person name="Derks M.F."/>
            <person name="Anvar Y."/>
            <person name="Smit S."/>
            <person name="Van Straalen N."/>
            <person name="Roelofs D."/>
        </authorList>
    </citation>
    <scope>NUCLEOTIDE SEQUENCE [LARGE SCALE GENOMIC DNA]</scope>
    <source>
        <strain evidence="1 2">VU population</strain>
        <tissue evidence="1">Whole body</tissue>
    </source>
</reference>
<comment type="caution">
    <text evidence="1">The sequence shown here is derived from an EMBL/GenBank/DDBJ whole genome shotgun (WGS) entry which is preliminary data.</text>
</comment>
<organism evidence="1 2">
    <name type="scientific">Folsomia candida</name>
    <name type="common">Springtail</name>
    <dbReference type="NCBI Taxonomy" id="158441"/>
    <lineage>
        <taxon>Eukaryota</taxon>
        <taxon>Metazoa</taxon>
        <taxon>Ecdysozoa</taxon>
        <taxon>Arthropoda</taxon>
        <taxon>Hexapoda</taxon>
        <taxon>Collembola</taxon>
        <taxon>Entomobryomorpha</taxon>
        <taxon>Isotomoidea</taxon>
        <taxon>Isotomidae</taxon>
        <taxon>Proisotominae</taxon>
        <taxon>Folsomia</taxon>
    </lineage>
</organism>
<dbReference type="AlphaFoldDB" id="A0A226DMH5"/>
<sequence length="297" mass="33375">MSRQSQQKPPPHYQRPKKVIQAFVSASTTIHNAAGNTPKEEDPLITAANQGVDTSSCPCCGERFRCVVQEDDDTDYFSQTETESSGDEDSAAEMDSMLEMNRMNILLYEHARTQRLLKKNIHYAKILIVCAINLRKRTDLLSNGLIEVHKLIEDWDTRIGELAPIPKALLKDDNFVLPSVLDIFKEKFGTNIESMSEEEDNDAFNQTVASLDVQKVRAEWENKENEILSKIHDLEIELVEVSVEYCVRGNLPEIQGYEWAHAFGDSPSESASLIGGQGMIKLKNGYFIPDPEILAVG</sequence>
<proteinExistence type="predicted"/>
<dbReference type="Proteomes" id="UP000198287">
    <property type="component" value="Unassembled WGS sequence"/>
</dbReference>
<evidence type="ECO:0000313" key="1">
    <source>
        <dbReference type="EMBL" id="OXA46745.1"/>
    </source>
</evidence>
<dbReference type="EMBL" id="LNIX01000014">
    <property type="protein sequence ID" value="OXA46745.1"/>
    <property type="molecule type" value="Genomic_DNA"/>
</dbReference>
<name>A0A226DMH5_FOLCA</name>
<protein>
    <submittedName>
        <fullName evidence="1">Uncharacterized protein</fullName>
    </submittedName>
</protein>
<accession>A0A226DMH5</accession>
<gene>
    <name evidence="1" type="ORF">Fcan01_18248</name>
</gene>